<evidence type="ECO:0000256" key="4">
    <source>
        <dbReference type="ARBA" id="ARBA00022989"/>
    </source>
</evidence>
<evidence type="ECO:0000313" key="8">
    <source>
        <dbReference type="Proteomes" id="UP001501521"/>
    </source>
</evidence>
<feature type="transmembrane region" description="Helical" evidence="6">
    <location>
        <begin position="322"/>
        <end position="345"/>
    </location>
</feature>
<evidence type="ECO:0000256" key="5">
    <source>
        <dbReference type="ARBA" id="ARBA00023136"/>
    </source>
</evidence>
<evidence type="ECO:0000313" key="7">
    <source>
        <dbReference type="EMBL" id="GAA4897891.1"/>
    </source>
</evidence>
<feature type="transmembrane region" description="Helical" evidence="6">
    <location>
        <begin position="273"/>
        <end position="290"/>
    </location>
</feature>
<feature type="transmembrane region" description="Helical" evidence="6">
    <location>
        <begin position="215"/>
        <end position="237"/>
    </location>
</feature>
<feature type="transmembrane region" description="Helical" evidence="6">
    <location>
        <begin position="160"/>
        <end position="179"/>
    </location>
</feature>
<proteinExistence type="predicted"/>
<evidence type="ECO:0000256" key="2">
    <source>
        <dbReference type="ARBA" id="ARBA00022475"/>
    </source>
</evidence>
<dbReference type="Pfam" id="PF02653">
    <property type="entry name" value="BPD_transp_2"/>
    <property type="match status" value="1"/>
</dbReference>
<protein>
    <submittedName>
        <fullName evidence="7">ABC transporter permease</fullName>
    </submittedName>
</protein>
<dbReference type="PANTHER" id="PTHR43370:SF1">
    <property type="entry name" value="GUANOSINE ABC TRANSPORTER PERMEASE PROTEIN NUPQ"/>
    <property type="match status" value="1"/>
</dbReference>
<dbReference type="PANTHER" id="PTHR43370">
    <property type="entry name" value="SUGAR ABC TRANSPORTER INTEGRAL MEMBRANE PROTEIN-RELATED"/>
    <property type="match status" value="1"/>
</dbReference>
<keyword evidence="8" id="KW-1185">Reference proteome</keyword>
<evidence type="ECO:0000256" key="1">
    <source>
        <dbReference type="ARBA" id="ARBA00004651"/>
    </source>
</evidence>
<reference evidence="8" key="1">
    <citation type="journal article" date="2019" name="Int. J. Syst. Evol. Microbiol.">
        <title>The Global Catalogue of Microorganisms (GCM) 10K type strain sequencing project: providing services to taxonomists for standard genome sequencing and annotation.</title>
        <authorList>
            <consortium name="The Broad Institute Genomics Platform"/>
            <consortium name="The Broad Institute Genome Sequencing Center for Infectious Disease"/>
            <person name="Wu L."/>
            <person name="Ma J."/>
        </authorList>
    </citation>
    <scope>NUCLEOTIDE SEQUENCE [LARGE SCALE GENOMIC DNA]</scope>
    <source>
        <strain evidence="8">JCM 19125</strain>
    </source>
</reference>
<feature type="transmembrane region" description="Helical" evidence="6">
    <location>
        <begin position="69"/>
        <end position="91"/>
    </location>
</feature>
<feature type="transmembrane region" description="Helical" evidence="6">
    <location>
        <begin position="29"/>
        <end position="49"/>
    </location>
</feature>
<evidence type="ECO:0000256" key="3">
    <source>
        <dbReference type="ARBA" id="ARBA00022692"/>
    </source>
</evidence>
<dbReference type="EMBL" id="BAABLV010000020">
    <property type="protein sequence ID" value="GAA4897891.1"/>
    <property type="molecule type" value="Genomic_DNA"/>
</dbReference>
<dbReference type="InterPro" id="IPR001851">
    <property type="entry name" value="ABC_transp_permease"/>
</dbReference>
<dbReference type="CDD" id="cd06580">
    <property type="entry name" value="TM_PBP1_transp_TpRbsC_like"/>
    <property type="match status" value="1"/>
</dbReference>
<feature type="transmembrane region" description="Helical" evidence="6">
    <location>
        <begin position="185"/>
        <end position="208"/>
    </location>
</feature>
<comment type="subcellular location">
    <subcellularLocation>
        <location evidence="1">Cell membrane</location>
        <topology evidence="1">Multi-pass membrane protein</topology>
    </subcellularLocation>
</comment>
<feature type="transmembrane region" description="Helical" evidence="6">
    <location>
        <begin position="134"/>
        <end position="153"/>
    </location>
</feature>
<gene>
    <name evidence="7" type="ORF">GCM10025789_14820</name>
</gene>
<feature type="transmembrane region" description="Helical" evidence="6">
    <location>
        <begin position="357"/>
        <end position="382"/>
    </location>
</feature>
<accession>A0ABP9FAK9</accession>
<name>A0ABP9FAK9_9ACTN</name>
<evidence type="ECO:0000256" key="6">
    <source>
        <dbReference type="SAM" id="Phobius"/>
    </source>
</evidence>
<dbReference type="RefSeq" id="WP_345581240.1">
    <property type="nucleotide sequence ID" value="NZ_BAABLV010000020.1"/>
</dbReference>
<keyword evidence="3 6" id="KW-0812">Transmembrane</keyword>
<feature type="transmembrane region" description="Helical" evidence="6">
    <location>
        <begin position="103"/>
        <end position="122"/>
    </location>
</feature>
<keyword evidence="4 6" id="KW-1133">Transmembrane helix</keyword>
<keyword evidence="5 6" id="KW-0472">Membrane</keyword>
<sequence>MSTRTLPIPDGDLRLVKKVESPEAKASRLSTGTLITVLGVALLIMAFTVDKSGLIALSDAFAEVKLPTLELPGTATVLIAAILVLGAGVGYLSGKLNGRLRTVAAVVAGLGIVVGFLVWAAASSPLPFTLTSQLNLTLEYSTPLFFGVLGGVLAERAGVVNIAIEGMFLTAAFAASLTYSMTQSFVAALFAAALAGLMMAGVLALFTLRYLVDHVIIGVVINVLATGLTGFIFQQLVSKDTGTYSNVRPMLPIEIPVLGDIPFIGPILFTQRPLTYIAFLAVPLVWFLLFRTKWGLRVRSVGEHPHAADTVGINVIWTKASAVLLGGVFAGIGGAYFTIGSVGAFQDNNPTAGNGFIALAAVIMGRWHPVLGAFVALFFGFARALAQNTKLMQLPIPSDFIEMLPYLATIIAVAGLVGRVRAPAADGAHFVKSH</sequence>
<comment type="caution">
    <text evidence="7">The sequence shown here is derived from an EMBL/GenBank/DDBJ whole genome shotgun (WGS) entry which is preliminary data.</text>
</comment>
<dbReference type="Proteomes" id="UP001501521">
    <property type="component" value="Unassembled WGS sequence"/>
</dbReference>
<organism evidence="7 8">
    <name type="scientific">Tessaracoccus lubricantis</name>
    <dbReference type="NCBI Taxonomy" id="545543"/>
    <lineage>
        <taxon>Bacteria</taxon>
        <taxon>Bacillati</taxon>
        <taxon>Actinomycetota</taxon>
        <taxon>Actinomycetes</taxon>
        <taxon>Propionibacteriales</taxon>
        <taxon>Propionibacteriaceae</taxon>
        <taxon>Tessaracoccus</taxon>
    </lineage>
</organism>
<keyword evidence="2" id="KW-1003">Cell membrane</keyword>
<feature type="transmembrane region" description="Helical" evidence="6">
    <location>
        <begin position="403"/>
        <end position="422"/>
    </location>
</feature>